<keyword evidence="5" id="KW-1185">Reference proteome</keyword>
<dbReference type="InterPro" id="IPR038765">
    <property type="entry name" value="Papain-like_cys_pep_sf"/>
</dbReference>
<name>A0A7K1FQU6_9ACTN</name>
<dbReference type="PANTHER" id="PTHR42736:SF1">
    <property type="entry name" value="PROTEIN-GLUTAMINE GAMMA-GLUTAMYLTRANSFERASE"/>
    <property type="match status" value="1"/>
</dbReference>
<dbReference type="Gene3D" id="3.10.620.30">
    <property type="match status" value="1"/>
</dbReference>
<organism evidence="4 5">
    <name type="scientific">Nakamurella alba</name>
    <dbReference type="NCBI Taxonomy" id="2665158"/>
    <lineage>
        <taxon>Bacteria</taxon>
        <taxon>Bacillati</taxon>
        <taxon>Actinomycetota</taxon>
        <taxon>Actinomycetes</taxon>
        <taxon>Nakamurellales</taxon>
        <taxon>Nakamurellaceae</taxon>
        <taxon>Nakamurella</taxon>
    </lineage>
</organism>
<evidence type="ECO:0000259" key="3">
    <source>
        <dbReference type="SMART" id="SM00460"/>
    </source>
</evidence>
<feature type="transmembrane region" description="Helical" evidence="2">
    <location>
        <begin position="92"/>
        <end position="111"/>
    </location>
</feature>
<keyword evidence="2" id="KW-1133">Transmembrane helix</keyword>
<dbReference type="InterPro" id="IPR021878">
    <property type="entry name" value="TgpA_N"/>
</dbReference>
<accession>A0A7K1FQU6</accession>
<evidence type="ECO:0000256" key="2">
    <source>
        <dbReference type="SAM" id="Phobius"/>
    </source>
</evidence>
<evidence type="ECO:0000313" key="4">
    <source>
        <dbReference type="EMBL" id="MTD16522.1"/>
    </source>
</evidence>
<feature type="region of interest" description="Disordered" evidence="1">
    <location>
        <begin position="1"/>
        <end position="33"/>
    </location>
</feature>
<dbReference type="InterPro" id="IPR052901">
    <property type="entry name" value="Bact_TGase-like"/>
</dbReference>
<feature type="region of interest" description="Disordered" evidence="1">
    <location>
        <begin position="554"/>
        <end position="608"/>
    </location>
</feature>
<feature type="compositionally biased region" description="Pro residues" evidence="1">
    <location>
        <begin position="8"/>
        <end position="33"/>
    </location>
</feature>
<keyword evidence="2" id="KW-0812">Transmembrane</keyword>
<dbReference type="AlphaFoldDB" id="A0A7K1FQU6"/>
<proteinExistence type="predicted"/>
<reference evidence="4 5" key="1">
    <citation type="submission" date="2019-11" db="EMBL/GenBank/DDBJ databases">
        <authorList>
            <person name="Jiang L.-Q."/>
        </authorList>
    </citation>
    <scope>NUCLEOTIDE SEQUENCE [LARGE SCALE GENOMIC DNA]</scope>
    <source>
        <strain evidence="4 5">YIM 132087</strain>
    </source>
</reference>
<feature type="transmembrane region" description="Helical" evidence="2">
    <location>
        <begin position="621"/>
        <end position="646"/>
    </location>
</feature>
<dbReference type="SUPFAM" id="SSF54001">
    <property type="entry name" value="Cysteine proteinases"/>
    <property type="match status" value="1"/>
</dbReference>
<keyword evidence="2" id="KW-0472">Membrane</keyword>
<protein>
    <recommendedName>
        <fullName evidence="3">Transglutaminase-like domain-containing protein</fullName>
    </recommendedName>
</protein>
<feature type="compositionally biased region" description="Low complexity" evidence="1">
    <location>
        <begin position="566"/>
        <end position="587"/>
    </location>
</feature>
<gene>
    <name evidence="4" type="ORF">GIS00_21530</name>
</gene>
<feature type="domain" description="Transglutaminase-like" evidence="3">
    <location>
        <begin position="477"/>
        <end position="547"/>
    </location>
</feature>
<feature type="transmembrane region" description="Helical" evidence="2">
    <location>
        <begin position="39"/>
        <end position="61"/>
    </location>
</feature>
<dbReference type="EMBL" id="WLYK01000009">
    <property type="protein sequence ID" value="MTD16522.1"/>
    <property type="molecule type" value="Genomic_DNA"/>
</dbReference>
<feature type="transmembrane region" description="Helical" evidence="2">
    <location>
        <begin position="232"/>
        <end position="259"/>
    </location>
</feature>
<dbReference type="PANTHER" id="PTHR42736">
    <property type="entry name" value="PROTEIN-GLUTAMINE GAMMA-GLUTAMYLTRANSFERASE"/>
    <property type="match status" value="1"/>
</dbReference>
<dbReference type="Pfam" id="PF01841">
    <property type="entry name" value="Transglut_core"/>
    <property type="match status" value="1"/>
</dbReference>
<comment type="caution">
    <text evidence="4">The sequence shown here is derived from an EMBL/GenBank/DDBJ whole genome shotgun (WGS) entry which is preliminary data.</text>
</comment>
<dbReference type="SMART" id="SM00460">
    <property type="entry name" value="TGc"/>
    <property type="match status" value="1"/>
</dbReference>
<evidence type="ECO:0000256" key="1">
    <source>
        <dbReference type="SAM" id="MobiDB-lite"/>
    </source>
</evidence>
<dbReference type="InterPro" id="IPR002931">
    <property type="entry name" value="Transglutaminase-like"/>
</dbReference>
<sequence length="829" mass="85141">MTTTLPGPAGPPPAPAPPVRHAPPAPTGPEPPAVPERPLAIVPCLVGAAAIIAGSSALGSIISGTSWLLPLVEVVLVVTLIGIGGRMIRFPAAVTVLVQLIALSVALTALFTSSGYGGVIPNFAAAREAGTLLAGAWEQILGTVPPADSTPELGFLIAAAVGLSALIVDFLIAEAQAPALVALPLLCLYSVPASMADEMLPWYAFAAPAALYALLLAVAGQRGRHTGMRAGFGLAINGTLTAALAVVAAVGIAGTVTVIGTEGKLPQNTATTGEIGLSPFTSLSGDLIRAEARDLLTVSGLNEPEYLRTTALTEWTNNQGWSVGTLRNDGLDSVPGPQSVPTAARVQSLDFRDRFLPAYKSTTGVSGLAPGWGYDAALGTFFRDDPLNPVSYTLEVDESKPTADDLAADTVTGGGVLTAIGDLPQTVRDEAERVTAAQDTPFGKAQALQEWFTNPANGFVYSLSVPQGNSGNLLVDFLDNKQGYCEQYASAMAVMLRSLDIPARVAIGFTQGELQDDGSYVINSHDAHAWVEVLFDNYGWIQFDPTPLVNGQGGLDDYLPGDGTTGPSESSAAPSESAGADPSESGALGNPLELDDDQNPSSTATQTDITVAGGGAKATRWWWPLLGWILLVVVVLAAILLTPSLIRRGRRRRRLALATAGGPGAAGAAWAEIEDSAIDHGLPVNASESARVTANRLAKRAHLDPGDRERLRGVVLAAEWDWYGAGDDPAPAATDPGLSDSEATVVLNGAGRSGAAGHGAGANGAGANGAVANGADDGAGGVATLTAARPRQSGADHARAATAVVTGLDEHVRLGPIDKWWPRSLRMGR</sequence>
<dbReference type="Proteomes" id="UP000460221">
    <property type="component" value="Unassembled WGS sequence"/>
</dbReference>
<feature type="transmembrane region" description="Helical" evidence="2">
    <location>
        <begin position="67"/>
        <end position="85"/>
    </location>
</feature>
<dbReference type="RefSeq" id="WP_154770480.1">
    <property type="nucleotide sequence ID" value="NZ_WLYK01000009.1"/>
</dbReference>
<dbReference type="Pfam" id="PF11992">
    <property type="entry name" value="TgpA_N"/>
    <property type="match status" value="1"/>
</dbReference>
<feature type="compositionally biased region" description="Polar residues" evidence="1">
    <location>
        <begin position="599"/>
        <end position="608"/>
    </location>
</feature>
<feature type="transmembrane region" description="Helical" evidence="2">
    <location>
        <begin position="202"/>
        <end position="220"/>
    </location>
</feature>
<evidence type="ECO:0000313" key="5">
    <source>
        <dbReference type="Proteomes" id="UP000460221"/>
    </source>
</evidence>
<feature type="transmembrane region" description="Helical" evidence="2">
    <location>
        <begin position="153"/>
        <end position="172"/>
    </location>
</feature>